<keyword evidence="3 6" id="KW-0862">Zinc</keyword>
<dbReference type="FunFam" id="2.170.150.20:FF:000001">
    <property type="entry name" value="Peptide methionine sulfoxide reductase MsrB"/>
    <property type="match status" value="1"/>
</dbReference>
<name>A0A8T4IE92_9SPHN</name>
<feature type="binding site" evidence="6">
    <location>
        <position position="47"/>
    </location>
    <ligand>
        <name>Zn(2+)</name>
        <dbReference type="ChEBI" id="CHEBI:29105"/>
    </ligand>
</feature>
<reference evidence="8" key="1">
    <citation type="submission" date="2021-04" db="EMBL/GenBank/DDBJ databases">
        <title>Ouciella asimina sp. nov., isolated from the surface seawater in the hydrothermal field of Okinawa Trough.</title>
        <authorList>
            <person name="Shuang W."/>
        </authorList>
    </citation>
    <scope>NUCLEOTIDE SEQUENCE</scope>
    <source>
        <strain evidence="8">LXI357</strain>
    </source>
</reference>
<dbReference type="NCBIfam" id="TIGR00357">
    <property type="entry name" value="peptide-methionine (R)-S-oxide reductase MsrB"/>
    <property type="match status" value="1"/>
</dbReference>
<keyword evidence="9" id="KW-1185">Reference proteome</keyword>
<dbReference type="GO" id="GO:0030091">
    <property type="term" value="P:protein repair"/>
    <property type="evidence" value="ECO:0007669"/>
    <property type="project" value="InterPro"/>
</dbReference>
<dbReference type="GO" id="GO:0033743">
    <property type="term" value="F:peptide-methionine (R)-S-oxide reductase activity"/>
    <property type="evidence" value="ECO:0007669"/>
    <property type="project" value="UniProtKB-UniRule"/>
</dbReference>
<comment type="cofactor">
    <cofactor evidence="6">
        <name>Zn(2+)</name>
        <dbReference type="ChEBI" id="CHEBI:29105"/>
    </cofactor>
    <text evidence="6">Binds 1 zinc ion per subunit. The zinc ion is important for the structural integrity of the protein.</text>
</comment>
<evidence type="ECO:0000313" key="8">
    <source>
        <dbReference type="EMBL" id="MBR0552967.1"/>
    </source>
</evidence>
<dbReference type="InterPro" id="IPR011057">
    <property type="entry name" value="Mss4-like_sf"/>
</dbReference>
<accession>A0A8T4IE92</accession>
<sequence length="139" mass="15335">MNQINLSESEWRQKLTAEQYAVLREAGTEPAFTGRYTDNKADGIYHCAACDNALFDSADKYDSGSGWPSFTRPISPDCVTDHSDVSHGMTRTETRCACCDGHLGHVFPDGPPPTGLRYCINSVALEFRKRPEASDGTNR</sequence>
<dbReference type="RefSeq" id="WP_284054223.1">
    <property type="nucleotide sequence ID" value="NZ_JAGRQC010000003.1"/>
</dbReference>
<evidence type="ECO:0000256" key="6">
    <source>
        <dbReference type="HAMAP-Rule" id="MF_01400"/>
    </source>
</evidence>
<comment type="similarity">
    <text evidence="1 6">Belongs to the MsrB Met sulfoxide reductase family.</text>
</comment>
<dbReference type="PANTHER" id="PTHR10173:SF52">
    <property type="entry name" value="METHIONINE-R-SULFOXIDE REDUCTASE B1"/>
    <property type="match status" value="1"/>
</dbReference>
<proteinExistence type="inferred from homology"/>
<dbReference type="Gene3D" id="2.170.150.20">
    <property type="entry name" value="Peptide methionine sulfoxide reductase"/>
    <property type="match status" value="1"/>
</dbReference>
<dbReference type="HAMAP" id="MF_01400">
    <property type="entry name" value="MsrB"/>
    <property type="match status" value="1"/>
</dbReference>
<gene>
    <name evidence="6 8" type="primary">msrB</name>
    <name evidence="8" type="ORF">J7S20_10655</name>
</gene>
<dbReference type="InterPro" id="IPR028427">
    <property type="entry name" value="Met_Sox_Rdtase_MsrB"/>
</dbReference>
<dbReference type="GO" id="GO:0008270">
    <property type="term" value="F:zinc ion binding"/>
    <property type="evidence" value="ECO:0007669"/>
    <property type="project" value="UniProtKB-UniRule"/>
</dbReference>
<feature type="domain" description="MsrB" evidence="7">
    <location>
        <begin position="8"/>
        <end position="130"/>
    </location>
</feature>
<dbReference type="AlphaFoldDB" id="A0A8T4IE92"/>
<dbReference type="Pfam" id="PF01641">
    <property type="entry name" value="SelR"/>
    <property type="match status" value="1"/>
</dbReference>
<comment type="catalytic activity">
    <reaction evidence="5 6">
        <text>L-methionyl-[protein] + [thioredoxin]-disulfide + H2O = L-methionyl-(R)-S-oxide-[protein] + [thioredoxin]-dithiol</text>
        <dbReference type="Rhea" id="RHEA:24164"/>
        <dbReference type="Rhea" id="RHEA-COMP:10698"/>
        <dbReference type="Rhea" id="RHEA-COMP:10700"/>
        <dbReference type="Rhea" id="RHEA-COMP:12313"/>
        <dbReference type="Rhea" id="RHEA-COMP:12314"/>
        <dbReference type="ChEBI" id="CHEBI:15377"/>
        <dbReference type="ChEBI" id="CHEBI:16044"/>
        <dbReference type="ChEBI" id="CHEBI:29950"/>
        <dbReference type="ChEBI" id="CHEBI:45764"/>
        <dbReference type="ChEBI" id="CHEBI:50058"/>
        <dbReference type="EC" id="1.8.4.12"/>
    </reaction>
</comment>
<dbReference type="EMBL" id="JAGRQC010000003">
    <property type="protein sequence ID" value="MBR0552967.1"/>
    <property type="molecule type" value="Genomic_DNA"/>
</dbReference>
<dbReference type="GO" id="GO:0006979">
    <property type="term" value="P:response to oxidative stress"/>
    <property type="evidence" value="ECO:0007669"/>
    <property type="project" value="InterPro"/>
</dbReference>
<evidence type="ECO:0000256" key="4">
    <source>
        <dbReference type="ARBA" id="ARBA00023002"/>
    </source>
</evidence>
<keyword evidence="4 6" id="KW-0560">Oxidoreductase</keyword>
<evidence type="ECO:0000256" key="2">
    <source>
        <dbReference type="ARBA" id="ARBA00022723"/>
    </source>
</evidence>
<evidence type="ECO:0000313" key="9">
    <source>
        <dbReference type="Proteomes" id="UP000676996"/>
    </source>
</evidence>
<dbReference type="PANTHER" id="PTHR10173">
    <property type="entry name" value="METHIONINE SULFOXIDE REDUCTASE"/>
    <property type="match status" value="1"/>
</dbReference>
<feature type="binding site" evidence="6">
    <location>
        <position position="96"/>
    </location>
    <ligand>
        <name>Zn(2+)</name>
        <dbReference type="ChEBI" id="CHEBI:29105"/>
    </ligand>
</feature>
<dbReference type="Proteomes" id="UP000676996">
    <property type="component" value="Unassembled WGS sequence"/>
</dbReference>
<evidence type="ECO:0000256" key="3">
    <source>
        <dbReference type="ARBA" id="ARBA00022833"/>
    </source>
</evidence>
<evidence type="ECO:0000256" key="1">
    <source>
        <dbReference type="ARBA" id="ARBA00007174"/>
    </source>
</evidence>
<feature type="active site" description="Nucleophile" evidence="6">
    <location>
        <position position="119"/>
    </location>
</feature>
<comment type="caution">
    <text evidence="8">The sequence shown here is derived from an EMBL/GenBank/DDBJ whole genome shotgun (WGS) entry which is preliminary data.</text>
</comment>
<dbReference type="GO" id="GO:0005737">
    <property type="term" value="C:cytoplasm"/>
    <property type="evidence" value="ECO:0007669"/>
    <property type="project" value="TreeGrafter"/>
</dbReference>
<feature type="binding site" evidence="6">
    <location>
        <position position="99"/>
    </location>
    <ligand>
        <name>Zn(2+)</name>
        <dbReference type="ChEBI" id="CHEBI:29105"/>
    </ligand>
</feature>
<dbReference type="EC" id="1.8.4.12" evidence="6"/>
<dbReference type="PROSITE" id="PS51790">
    <property type="entry name" value="MSRB"/>
    <property type="match status" value="1"/>
</dbReference>
<protein>
    <recommendedName>
        <fullName evidence="6">Peptide methionine sulfoxide reductase MsrB</fullName>
        <ecNumber evidence="6">1.8.4.12</ecNumber>
    </recommendedName>
    <alternativeName>
        <fullName evidence="6">Peptide-methionine (R)-S-oxide reductase</fullName>
    </alternativeName>
</protein>
<feature type="binding site" evidence="6">
    <location>
        <position position="50"/>
    </location>
    <ligand>
        <name>Zn(2+)</name>
        <dbReference type="ChEBI" id="CHEBI:29105"/>
    </ligand>
</feature>
<dbReference type="InterPro" id="IPR002579">
    <property type="entry name" value="Met_Sox_Rdtase_MsrB_dom"/>
</dbReference>
<keyword evidence="2 6" id="KW-0479">Metal-binding</keyword>
<dbReference type="SUPFAM" id="SSF51316">
    <property type="entry name" value="Mss4-like"/>
    <property type="match status" value="1"/>
</dbReference>
<evidence type="ECO:0000256" key="5">
    <source>
        <dbReference type="ARBA" id="ARBA00048488"/>
    </source>
</evidence>
<organism evidence="8 9">
    <name type="scientific">Stakelama marina</name>
    <dbReference type="NCBI Taxonomy" id="2826939"/>
    <lineage>
        <taxon>Bacteria</taxon>
        <taxon>Pseudomonadati</taxon>
        <taxon>Pseudomonadota</taxon>
        <taxon>Alphaproteobacteria</taxon>
        <taxon>Sphingomonadales</taxon>
        <taxon>Sphingomonadaceae</taxon>
        <taxon>Stakelama</taxon>
    </lineage>
</organism>
<evidence type="ECO:0000259" key="7">
    <source>
        <dbReference type="PROSITE" id="PS51790"/>
    </source>
</evidence>